<protein>
    <submittedName>
        <fullName evidence="1">Uncharacterized protein</fullName>
    </submittedName>
</protein>
<organism evidence="1 2">
    <name type="scientific">Sphaerisporangium siamense</name>
    <dbReference type="NCBI Taxonomy" id="795645"/>
    <lineage>
        <taxon>Bacteria</taxon>
        <taxon>Bacillati</taxon>
        <taxon>Actinomycetota</taxon>
        <taxon>Actinomycetes</taxon>
        <taxon>Streptosporangiales</taxon>
        <taxon>Streptosporangiaceae</taxon>
        <taxon>Sphaerisporangium</taxon>
    </lineage>
</organism>
<dbReference type="Proteomes" id="UP000542210">
    <property type="component" value="Unassembled WGS sequence"/>
</dbReference>
<dbReference type="RefSeq" id="WP_184876684.1">
    <property type="nucleotide sequence ID" value="NZ_BOOV01000021.1"/>
</dbReference>
<comment type="caution">
    <text evidence="1">The sequence shown here is derived from an EMBL/GenBank/DDBJ whole genome shotgun (WGS) entry which is preliminary data.</text>
</comment>
<dbReference type="AlphaFoldDB" id="A0A7W7D3F3"/>
<dbReference type="EMBL" id="JACHND010000001">
    <property type="protein sequence ID" value="MBB4699274.1"/>
    <property type="molecule type" value="Genomic_DNA"/>
</dbReference>
<reference evidence="1 2" key="1">
    <citation type="submission" date="2020-08" db="EMBL/GenBank/DDBJ databases">
        <title>Sequencing the genomes of 1000 actinobacteria strains.</title>
        <authorList>
            <person name="Klenk H.-P."/>
        </authorList>
    </citation>
    <scope>NUCLEOTIDE SEQUENCE [LARGE SCALE GENOMIC DNA]</scope>
    <source>
        <strain evidence="1 2">DSM 45784</strain>
    </source>
</reference>
<proteinExistence type="predicted"/>
<name>A0A7W7D3F3_9ACTN</name>
<accession>A0A7W7D3F3</accession>
<sequence>MPHPTTAPGDTAPTWRVFRSDTGRLWAKRVPPFPASKWKFGVEPMVDADDVVGLARVIAEQESRAALAGEQ</sequence>
<evidence type="ECO:0000313" key="2">
    <source>
        <dbReference type="Proteomes" id="UP000542210"/>
    </source>
</evidence>
<keyword evidence="2" id="KW-1185">Reference proteome</keyword>
<evidence type="ECO:0000313" key="1">
    <source>
        <dbReference type="EMBL" id="MBB4699274.1"/>
    </source>
</evidence>
<gene>
    <name evidence="1" type="ORF">BJ982_000818</name>
</gene>